<dbReference type="PANTHER" id="PTHR45674">
    <property type="entry name" value="DNA LIGASE 1/3 FAMILY MEMBER"/>
    <property type="match status" value="1"/>
</dbReference>
<evidence type="ECO:0000256" key="2">
    <source>
        <dbReference type="ARBA" id="ARBA00012727"/>
    </source>
</evidence>
<evidence type="ECO:0000313" key="8">
    <source>
        <dbReference type="Proteomes" id="UP000094412"/>
    </source>
</evidence>
<dbReference type="PANTHER" id="PTHR45674:SF4">
    <property type="entry name" value="DNA LIGASE 1"/>
    <property type="match status" value="1"/>
</dbReference>
<dbReference type="InterPro" id="IPR012309">
    <property type="entry name" value="DNA_ligase_ATP-dep_C"/>
</dbReference>
<name>A0A1C2E6Y5_9HYPH</name>
<evidence type="ECO:0000256" key="5">
    <source>
        <dbReference type="SAM" id="MobiDB-lite"/>
    </source>
</evidence>
<dbReference type="Gene3D" id="3.30.1490.70">
    <property type="match status" value="1"/>
</dbReference>
<dbReference type="InterPro" id="IPR012340">
    <property type="entry name" value="NA-bd_OB-fold"/>
</dbReference>
<comment type="catalytic activity">
    <reaction evidence="4">
        <text>ATP + (deoxyribonucleotide)n-3'-hydroxyl + 5'-phospho-(deoxyribonucleotide)m = (deoxyribonucleotide)n+m + AMP + diphosphate.</text>
        <dbReference type="EC" id="6.5.1.1"/>
    </reaction>
</comment>
<dbReference type="SUPFAM" id="SSF50249">
    <property type="entry name" value="Nucleic acid-binding proteins"/>
    <property type="match status" value="1"/>
</dbReference>
<dbReference type="NCBIfam" id="TIGR02779">
    <property type="entry name" value="NHEJ_ligase_lig"/>
    <property type="match status" value="1"/>
</dbReference>
<dbReference type="Pfam" id="PF01068">
    <property type="entry name" value="DNA_ligase_A_M"/>
    <property type="match status" value="1"/>
</dbReference>
<comment type="caution">
    <text evidence="7">The sequence shown here is derived from an EMBL/GenBank/DDBJ whole genome shotgun (WGS) entry which is preliminary data.</text>
</comment>
<dbReference type="OrthoDB" id="9802472at2"/>
<gene>
    <name evidence="7" type="ORF">QV13_04690</name>
</gene>
<evidence type="ECO:0000259" key="6">
    <source>
        <dbReference type="PROSITE" id="PS50160"/>
    </source>
</evidence>
<dbReference type="EMBL" id="MDEO01000026">
    <property type="protein sequence ID" value="OCX22768.1"/>
    <property type="molecule type" value="Genomic_DNA"/>
</dbReference>
<dbReference type="GO" id="GO:0006281">
    <property type="term" value="P:DNA repair"/>
    <property type="evidence" value="ECO:0007669"/>
    <property type="project" value="InterPro"/>
</dbReference>
<dbReference type="SUPFAM" id="SSF56091">
    <property type="entry name" value="DNA ligase/mRNA capping enzyme, catalytic domain"/>
    <property type="match status" value="1"/>
</dbReference>
<dbReference type="Pfam" id="PF04679">
    <property type="entry name" value="DNA_ligase_A_C"/>
    <property type="match status" value="1"/>
</dbReference>
<accession>A0A1C2E6Y5</accession>
<sequence length="351" mass="38760">MRRASKPTAPLLTPSEPVIRSPRMRRRDPRQPDLPFDPMPQRIEPCLALLKPNAPAGPDWLFEIKWDGYRLAVHIDRQDVRIITRGGHDWTHRFPSIAAAARQLGVHAAILDGEAVVLDTSGRSDFGALQTSLGGRGGKRTSTESILMVFDLLYLDGHDLTGSELSVRRHLLEDLVVPRSDGAIRLSEEVEADGAQLLKHACQIGLEGIIAKRRHQPYRTGRTGDWLKIKCVQSESFMIVGYQASVSARGGIGSLLLAGKRGHDWVYVGEAGTGFNGKDAASLRRALDTLKTKTPAVPLKGKNLIFAQPTLIAEIEFRGWTRDGSLRHASYKGLREVQDNAAVFDMNDREV</sequence>
<dbReference type="InterPro" id="IPR012310">
    <property type="entry name" value="DNA_ligase_ATP-dep_cent"/>
</dbReference>
<dbReference type="Gene3D" id="2.40.50.140">
    <property type="entry name" value="Nucleic acid-binding proteins"/>
    <property type="match status" value="1"/>
</dbReference>
<reference evidence="7 8" key="1">
    <citation type="submission" date="2016-08" db="EMBL/GenBank/DDBJ databases">
        <title>Whole genome sequence of Mesorhizobium sp. strain UASWS1009 isolated from industrial sewage.</title>
        <authorList>
            <person name="Crovadore J."/>
            <person name="Calmin G."/>
            <person name="Chablais R."/>
            <person name="Cochard B."/>
            <person name="Lefort F."/>
        </authorList>
    </citation>
    <scope>NUCLEOTIDE SEQUENCE [LARGE SCALE GENOMIC DNA]</scope>
    <source>
        <strain evidence="7 8">UASWS1009</strain>
    </source>
</reference>
<dbReference type="PROSITE" id="PS50160">
    <property type="entry name" value="DNA_LIGASE_A3"/>
    <property type="match status" value="1"/>
</dbReference>
<keyword evidence="8" id="KW-1185">Reference proteome</keyword>
<dbReference type="CDD" id="cd07906">
    <property type="entry name" value="Adenylation_DNA_ligase_LigD_LigC"/>
    <property type="match status" value="1"/>
</dbReference>
<proteinExistence type="inferred from homology"/>
<dbReference type="Proteomes" id="UP000094412">
    <property type="component" value="Unassembled WGS sequence"/>
</dbReference>
<evidence type="ECO:0000313" key="7">
    <source>
        <dbReference type="EMBL" id="OCX22768.1"/>
    </source>
</evidence>
<dbReference type="RefSeq" id="WP_065996763.1">
    <property type="nucleotide sequence ID" value="NZ_MDEO01000026.1"/>
</dbReference>
<dbReference type="EC" id="6.5.1.1" evidence="2"/>
<dbReference type="GO" id="GO:0003910">
    <property type="term" value="F:DNA ligase (ATP) activity"/>
    <property type="evidence" value="ECO:0007669"/>
    <property type="project" value="UniProtKB-EC"/>
</dbReference>
<evidence type="ECO:0000256" key="4">
    <source>
        <dbReference type="ARBA" id="ARBA00034003"/>
    </source>
</evidence>
<keyword evidence="3 7" id="KW-0436">Ligase</keyword>
<feature type="domain" description="ATP-dependent DNA ligase family profile" evidence="6">
    <location>
        <begin position="138"/>
        <end position="262"/>
    </location>
</feature>
<organism evidence="7 8">
    <name type="scientific">Mesorhizobium hungaricum</name>
    <dbReference type="NCBI Taxonomy" id="1566387"/>
    <lineage>
        <taxon>Bacteria</taxon>
        <taxon>Pseudomonadati</taxon>
        <taxon>Pseudomonadota</taxon>
        <taxon>Alphaproteobacteria</taxon>
        <taxon>Hyphomicrobiales</taxon>
        <taxon>Phyllobacteriaceae</taxon>
        <taxon>Mesorhizobium</taxon>
    </lineage>
</organism>
<dbReference type="GO" id="GO:0005524">
    <property type="term" value="F:ATP binding"/>
    <property type="evidence" value="ECO:0007669"/>
    <property type="project" value="InterPro"/>
</dbReference>
<dbReference type="STRING" id="1566387.QV13_04690"/>
<evidence type="ECO:0000256" key="3">
    <source>
        <dbReference type="ARBA" id="ARBA00022598"/>
    </source>
</evidence>
<dbReference type="Gene3D" id="3.30.470.30">
    <property type="entry name" value="DNA ligase/mRNA capping enzyme"/>
    <property type="match status" value="1"/>
</dbReference>
<protein>
    <recommendedName>
        <fullName evidence="2">DNA ligase (ATP)</fullName>
        <ecNumber evidence="2">6.5.1.1</ecNumber>
    </recommendedName>
</protein>
<evidence type="ECO:0000256" key="1">
    <source>
        <dbReference type="ARBA" id="ARBA00007572"/>
    </source>
</evidence>
<dbReference type="AlphaFoldDB" id="A0A1C2E6Y5"/>
<comment type="similarity">
    <text evidence="1">Belongs to the ATP-dependent DNA ligase family.</text>
</comment>
<dbReference type="InterPro" id="IPR050191">
    <property type="entry name" value="ATP-dep_DNA_ligase"/>
</dbReference>
<feature type="region of interest" description="Disordered" evidence="5">
    <location>
        <begin position="1"/>
        <end position="38"/>
    </location>
</feature>
<dbReference type="InterPro" id="IPR014146">
    <property type="entry name" value="LigD_ligase_dom"/>
</dbReference>
<dbReference type="GO" id="GO:0006310">
    <property type="term" value="P:DNA recombination"/>
    <property type="evidence" value="ECO:0007669"/>
    <property type="project" value="InterPro"/>
</dbReference>
<dbReference type="CDD" id="cd07971">
    <property type="entry name" value="OBF_DNA_ligase_LigD"/>
    <property type="match status" value="1"/>
</dbReference>